<name>A0A1R4LAR7_VIBR1</name>
<proteinExistence type="predicted"/>
<protein>
    <recommendedName>
        <fullName evidence="3">N-acetyltransferase domain-containing protein</fullName>
    </recommendedName>
</protein>
<organism evidence="1 2">
    <name type="scientific">Vibrio ruber (strain DSM 16370 / JCM 11486 / BCRC 17186 / CECT 7878 / LMG 23124 / VR1)</name>
    <dbReference type="NCBI Taxonomy" id="1123498"/>
    <lineage>
        <taxon>Bacteria</taxon>
        <taxon>Pseudomonadati</taxon>
        <taxon>Pseudomonadota</taxon>
        <taxon>Gammaproteobacteria</taxon>
        <taxon>Vibrionales</taxon>
        <taxon>Vibrionaceae</taxon>
        <taxon>Vibrio</taxon>
    </lineage>
</organism>
<dbReference type="AlphaFoldDB" id="A0A1R4LAR7"/>
<keyword evidence="2" id="KW-1185">Reference proteome</keyword>
<evidence type="ECO:0008006" key="3">
    <source>
        <dbReference type="Google" id="ProtNLM"/>
    </source>
</evidence>
<dbReference type="EMBL" id="FULE01000008">
    <property type="protein sequence ID" value="SJN53638.1"/>
    <property type="molecule type" value="Genomic_DNA"/>
</dbReference>
<dbReference type="Proteomes" id="UP000188276">
    <property type="component" value="Unassembled WGS sequence"/>
</dbReference>
<dbReference type="OrthoDB" id="5863405at2"/>
<reference evidence="2" key="1">
    <citation type="submission" date="2017-02" db="EMBL/GenBank/DDBJ databases">
        <authorList>
            <person name="Rodrigo-Torres L."/>
            <person name="Arahal R.D."/>
            <person name="Lucena T."/>
        </authorList>
    </citation>
    <scope>NUCLEOTIDE SEQUENCE [LARGE SCALE GENOMIC DNA]</scope>
    <source>
        <strain evidence="2">CECT 7878</strain>
    </source>
</reference>
<sequence length="184" mass="21253">MNNPAIADKYQQLRLAVLAQTQDDFEQFEPDFIGHIDLTEISEDALHSQDKWDIPVNRQIGWDWRQVRDQYRRDHMARVELAVWYGEDLCGLMIGKASEGKLVVKINYIQGGEVENPLKGYIVPIASRCAELFAVAIKADWIGIQDPIDDEHLLNYYRELGFDESDPFDPKNNALFKRVVVDED</sequence>
<accession>A0A1R4LAR7</accession>
<evidence type="ECO:0000313" key="2">
    <source>
        <dbReference type="Proteomes" id="UP000188276"/>
    </source>
</evidence>
<evidence type="ECO:0000313" key="1">
    <source>
        <dbReference type="EMBL" id="SJN53638.1"/>
    </source>
</evidence>
<dbReference type="RefSeq" id="WP_077332984.1">
    <property type="nucleotide sequence ID" value="NZ_FULE01000008.1"/>
</dbReference>
<gene>
    <name evidence="1" type="ORF">VR7878_00419</name>
</gene>